<organism evidence="1 2">
    <name type="scientific">Reyranella aquatilis</name>
    <dbReference type="NCBI Taxonomy" id="2035356"/>
    <lineage>
        <taxon>Bacteria</taxon>
        <taxon>Pseudomonadati</taxon>
        <taxon>Pseudomonadota</taxon>
        <taxon>Alphaproteobacteria</taxon>
        <taxon>Hyphomicrobiales</taxon>
        <taxon>Reyranellaceae</taxon>
        <taxon>Reyranella</taxon>
    </lineage>
</organism>
<sequence length="319" mass="35356">MNGTAFRFLAAGSLRYLRSAAKHVVKGVLGRPHRYTDTDVLYRQYVRQLLGGPRIARITCRCSTLEGAGSQALLTMRAIRFARAHGLTYCHTPFRELHHADRPMPEWAAAWEAQFNLGAGETTDTRDAVNFAFTFPVLQALFGVSDDERPFEQALVGEFRRKYRLDKPRTVQPLPSVCIHVRRRNRHDFHAEDSTDMACVAAVVAQLRRGLGELGLAYTLRVFSQGDRSEFRALDLPDDCLFIDADPLWSMREMIDSDLLVTTRGTFSHVTGLLCDGVVLADGSFASQPGWLTYDAGGAFDTAALASAVSAKIRSASGR</sequence>
<dbReference type="Proteomes" id="UP001198862">
    <property type="component" value="Unassembled WGS sequence"/>
</dbReference>
<evidence type="ECO:0000313" key="1">
    <source>
        <dbReference type="EMBL" id="MCC8431487.1"/>
    </source>
</evidence>
<comment type="caution">
    <text evidence="1">The sequence shown here is derived from an EMBL/GenBank/DDBJ whole genome shotgun (WGS) entry which is preliminary data.</text>
</comment>
<reference evidence="1 2" key="1">
    <citation type="submission" date="2021-11" db="EMBL/GenBank/DDBJ databases">
        <authorList>
            <person name="Lee D.-H."/>
            <person name="Kim S.-B."/>
        </authorList>
    </citation>
    <scope>NUCLEOTIDE SEQUENCE [LARGE SCALE GENOMIC DNA]</scope>
    <source>
        <strain evidence="1 2">KCTC 52223</strain>
    </source>
</reference>
<proteinExistence type="predicted"/>
<dbReference type="RefSeq" id="WP_230552810.1">
    <property type="nucleotide sequence ID" value="NZ_JAJISD010000010.1"/>
</dbReference>
<gene>
    <name evidence="1" type="ORF">LJ725_21140</name>
</gene>
<protein>
    <submittedName>
        <fullName evidence="1">Uncharacterized protein</fullName>
    </submittedName>
</protein>
<name>A0ABS8L0I0_9HYPH</name>
<dbReference type="EMBL" id="JAJISD010000010">
    <property type="protein sequence ID" value="MCC8431487.1"/>
    <property type="molecule type" value="Genomic_DNA"/>
</dbReference>
<evidence type="ECO:0000313" key="2">
    <source>
        <dbReference type="Proteomes" id="UP001198862"/>
    </source>
</evidence>
<keyword evidence="2" id="KW-1185">Reference proteome</keyword>
<accession>A0ABS8L0I0</accession>